<evidence type="ECO:0000313" key="3">
    <source>
        <dbReference type="EMBL" id="CCC90601.1"/>
    </source>
</evidence>
<dbReference type="GO" id="GO:0005546">
    <property type="term" value="F:phosphatidylinositol-4,5-bisphosphate binding"/>
    <property type="evidence" value="ECO:0007669"/>
    <property type="project" value="TreeGrafter"/>
</dbReference>
<gene>
    <name evidence="3" type="ORF">TCIL3000_5_3250</name>
</gene>
<reference evidence="3" key="1">
    <citation type="journal article" date="2012" name="Proc. Natl. Acad. Sci. U.S.A.">
        <title>Antigenic diversity is generated by distinct evolutionary mechanisms in African trypanosome species.</title>
        <authorList>
            <person name="Jackson A.P."/>
            <person name="Berry A."/>
            <person name="Aslett M."/>
            <person name="Allison H.C."/>
            <person name="Burton P."/>
            <person name="Vavrova-Anderson J."/>
            <person name="Brown R."/>
            <person name="Browne H."/>
            <person name="Corton N."/>
            <person name="Hauser H."/>
            <person name="Gamble J."/>
            <person name="Gilderthorp R."/>
            <person name="Marcello L."/>
            <person name="McQuillan J."/>
            <person name="Otto T.D."/>
            <person name="Quail M.A."/>
            <person name="Sanders M.J."/>
            <person name="van Tonder A."/>
            <person name="Ginger M.L."/>
            <person name="Field M.C."/>
            <person name="Barry J.D."/>
            <person name="Hertz-Fowler C."/>
            <person name="Berriman M."/>
        </authorList>
    </citation>
    <scope>NUCLEOTIDE SEQUENCE</scope>
    <source>
        <strain evidence="3">IL3000</strain>
    </source>
</reference>
<dbReference type="EMBL" id="HE575318">
    <property type="protein sequence ID" value="CCC90601.1"/>
    <property type="molecule type" value="Genomic_DNA"/>
</dbReference>
<dbReference type="GO" id="GO:0006893">
    <property type="term" value="P:Golgi to plasma membrane transport"/>
    <property type="evidence" value="ECO:0007669"/>
    <property type="project" value="TreeGrafter"/>
</dbReference>
<feature type="domain" description="Exocyst complex component Sec3 coiled-coil" evidence="2">
    <location>
        <begin position="200"/>
        <end position="313"/>
    </location>
</feature>
<name>G0ULT9_TRYCI</name>
<dbReference type="VEuPathDB" id="TriTrypDB:TcIL3000_5_3250"/>
<accession>G0ULT9</accession>
<dbReference type="GO" id="GO:0006887">
    <property type="term" value="P:exocytosis"/>
    <property type="evidence" value="ECO:0007669"/>
    <property type="project" value="InterPro"/>
</dbReference>
<dbReference type="PANTHER" id="PTHR16092">
    <property type="entry name" value="SEC3/SYNTAXIN-RELATED"/>
    <property type="match status" value="1"/>
</dbReference>
<dbReference type="GO" id="GO:0000145">
    <property type="term" value="C:exocyst"/>
    <property type="evidence" value="ECO:0007669"/>
    <property type="project" value="InterPro"/>
</dbReference>
<feature type="coiled-coil region" evidence="1">
    <location>
        <begin position="242"/>
        <end position="293"/>
    </location>
</feature>
<dbReference type="GO" id="GO:0005886">
    <property type="term" value="C:plasma membrane"/>
    <property type="evidence" value="ECO:0007669"/>
    <property type="project" value="TreeGrafter"/>
</dbReference>
<proteinExistence type="predicted"/>
<sequence length="1074" mass="121713">MAANWDDELQQLIQLTFRQRHEEMLACKAVVITGRSKRFKTPKPRFLVLCRPFSAAGTTSSTSNSTLNVVQVGPERVVNVKLVFSVARLVDMGQEGSLDAAFNFGSGGMLSVKFESYIQRQMFIAAVRSVHCDVQLLAPAVGTDRKGVHTLLLDEMGIVKDNNIVTQVMTQRQVKRSALTTEDEQQLQDFIGPHSFDDIRATENLLSTRQKKAELLYINDLVSSSNEWEGMRDGICRIVREVEELEEHIARYSRRILSQKDQLQRIENQYNMLQRKQENLEKLREHMHMFNGQLDLPQHVQNLLQRLERKSEEDFMLYLSDDNNARLVSDAVNTITSLLQDTRPEVDYHIAAVMERRAAFTVQRRMVVQRFRAYVLSTIKQYEDIYLSDTQRFSTGNMIVWKKHTELVNKLMGVRDLINAFKQVDTAGFIAVLRRYRACMQRVYAREMHHFFKYLRAQLKRAGSHSSFLIGSRESPDEGTMTGNDSTCVVTPRLQTSSNHNDSWQFTPASTSLGARSFSCAGSSFSQRTDITNGGMLSVDLPVAQQDSLRLYDPARARTPAAGHQRSASSGSILSLISSRKRGHLDPDVALAMAFETVVCMVLHEEETLRLCFGLTEGDDQGNNDVDSEGELFLPTTDRTQGCVKVDRATLLRESLAELFGGEKVVIFSPGISGASLTEDPQGGKSYPSTRRGSSCSTSVAVKGEECPDEDESCSASSRSYLQRQLVDLLKYVGERCDRLYMLPVMVMIKAYRRSGSVVASSSFCQMIFQALEPVLASTVSRSVMEQTASIKTCTRRYLINPSGLLICFLKLPTFVQKLESMHDALPPALRSHKEYTSYVLTLVDQCFESLNCVTNLTKSEASCEVKLSRLECLSRRGYRIFNGNGESTKSADHSFLQQYRHHAFFCSFYDSLHPMCNAVGLLRERYESSCALRDRYQELYLTRVVLVKEFPEFGPFALVAEDLAQVHTVDELRHHSTFSVDAMRNIVADMSQEVRNGIKRSSEKMKKHFLRDVARRKDEVSFNCMLLQQVWSSFTTLFLQKFDFLSAVAEWPIYTDLEVPITREEVVALLETV</sequence>
<dbReference type="AlphaFoldDB" id="G0ULT9"/>
<keyword evidence="1" id="KW-0175">Coiled coil</keyword>
<dbReference type="InterPro" id="IPR019160">
    <property type="entry name" value="Sec3_CC"/>
</dbReference>
<evidence type="ECO:0000256" key="1">
    <source>
        <dbReference type="SAM" id="Coils"/>
    </source>
</evidence>
<dbReference type="Pfam" id="PF09763">
    <property type="entry name" value="Sec3_CC"/>
    <property type="match status" value="1"/>
</dbReference>
<organism evidence="3">
    <name type="scientific">Trypanosoma congolense (strain IL3000)</name>
    <dbReference type="NCBI Taxonomy" id="1068625"/>
    <lineage>
        <taxon>Eukaryota</taxon>
        <taxon>Discoba</taxon>
        <taxon>Euglenozoa</taxon>
        <taxon>Kinetoplastea</taxon>
        <taxon>Metakinetoplastina</taxon>
        <taxon>Trypanosomatida</taxon>
        <taxon>Trypanosomatidae</taxon>
        <taxon>Trypanosoma</taxon>
        <taxon>Nannomonas</taxon>
    </lineage>
</organism>
<evidence type="ECO:0000259" key="2">
    <source>
        <dbReference type="Pfam" id="PF09763"/>
    </source>
</evidence>
<protein>
    <recommendedName>
        <fullName evidence="2">Exocyst complex component Sec3 coiled-coil domain-containing protein</fullName>
    </recommendedName>
</protein>
<dbReference type="PANTHER" id="PTHR16092:SF14">
    <property type="entry name" value="EXOCYST COMPLEX COMPONENT 1 ISOFORM X1"/>
    <property type="match status" value="1"/>
</dbReference>